<comment type="similarity">
    <text evidence="1 4">Belongs to the bacterial ribosomal protein bL20 family.</text>
</comment>
<reference evidence="5 6" key="1">
    <citation type="journal article" date="2015" name="Nature">
        <title>rRNA introns, odd ribosomes, and small enigmatic genomes across a large radiation of phyla.</title>
        <authorList>
            <person name="Brown C.T."/>
            <person name="Hug L.A."/>
            <person name="Thomas B.C."/>
            <person name="Sharon I."/>
            <person name="Castelle C.J."/>
            <person name="Singh A."/>
            <person name="Wilkins M.J."/>
            <person name="Williams K.H."/>
            <person name="Banfield J.F."/>
        </authorList>
    </citation>
    <scope>NUCLEOTIDE SEQUENCE [LARGE SCALE GENOMIC DNA]</scope>
</reference>
<evidence type="ECO:0000256" key="3">
    <source>
        <dbReference type="ARBA" id="ARBA00023274"/>
    </source>
</evidence>
<proteinExistence type="inferred from homology"/>
<dbReference type="FunFam" id="1.10.1900.20:FF:000001">
    <property type="entry name" value="50S ribosomal protein L20"/>
    <property type="match status" value="1"/>
</dbReference>
<dbReference type="GO" id="GO:0003735">
    <property type="term" value="F:structural constituent of ribosome"/>
    <property type="evidence" value="ECO:0007669"/>
    <property type="project" value="InterPro"/>
</dbReference>
<dbReference type="CDD" id="cd07026">
    <property type="entry name" value="Ribosomal_L20"/>
    <property type="match status" value="1"/>
</dbReference>
<organism evidence="5 6">
    <name type="scientific">Candidatus Magasanikbacteria bacterium GW2011_GWA2_42_32</name>
    <dbReference type="NCBI Taxonomy" id="1619039"/>
    <lineage>
        <taxon>Bacteria</taxon>
        <taxon>Candidatus Magasanikiibacteriota</taxon>
    </lineage>
</organism>
<keyword evidence="3 4" id="KW-0687">Ribonucleoprotein</keyword>
<evidence type="ECO:0000256" key="4">
    <source>
        <dbReference type="RuleBase" id="RU000560"/>
    </source>
</evidence>
<keyword evidence="4" id="KW-0699">rRNA-binding</keyword>
<evidence type="ECO:0000313" key="5">
    <source>
        <dbReference type="EMBL" id="KKS56866.1"/>
    </source>
</evidence>
<dbReference type="GO" id="GO:0006412">
    <property type="term" value="P:translation"/>
    <property type="evidence" value="ECO:0007669"/>
    <property type="project" value="InterPro"/>
</dbReference>
<gene>
    <name evidence="5" type="ORF">UV20_C0005G0031</name>
</gene>
<dbReference type="InterPro" id="IPR035566">
    <property type="entry name" value="Ribosomal_protein_bL20_C"/>
</dbReference>
<dbReference type="Gene3D" id="1.10.1900.20">
    <property type="entry name" value="Ribosomal protein L20"/>
    <property type="match status" value="1"/>
</dbReference>
<comment type="function">
    <text evidence="4">Binds directly to 23S ribosomal RNA and is necessary for the in vitro assembly process of the 50S ribosomal subunit. It is not involved in the protein synthesizing functions of that subunit.</text>
</comment>
<dbReference type="SUPFAM" id="SSF74731">
    <property type="entry name" value="Ribosomal protein L20"/>
    <property type="match status" value="1"/>
</dbReference>
<comment type="caution">
    <text evidence="5">The sequence shown here is derived from an EMBL/GenBank/DDBJ whole genome shotgun (WGS) entry which is preliminary data.</text>
</comment>
<sequence>MSRVKRGKSHLKHRKNILKQTKGYRWGRKSKITLAKTAILKAGVNAYRDRRNKKRAARALWQIKINAACRLCGTTYSKLMGKLKKSQVILDRKVLAEIAKKYPEVFKAIVG</sequence>
<dbReference type="Gene3D" id="6.10.160.10">
    <property type="match status" value="1"/>
</dbReference>
<dbReference type="GO" id="GO:1990904">
    <property type="term" value="C:ribonucleoprotein complex"/>
    <property type="evidence" value="ECO:0007669"/>
    <property type="project" value="UniProtKB-KW"/>
</dbReference>
<dbReference type="PATRIC" id="fig|1619039.3.peg.724"/>
<keyword evidence="4" id="KW-0694">RNA-binding</keyword>
<dbReference type="GO" id="GO:0005840">
    <property type="term" value="C:ribosome"/>
    <property type="evidence" value="ECO:0007669"/>
    <property type="project" value="UniProtKB-KW"/>
</dbReference>
<dbReference type="AlphaFoldDB" id="A0A0G1CDT9"/>
<keyword evidence="2 4" id="KW-0689">Ribosomal protein</keyword>
<name>A0A0G1CDT9_9BACT</name>
<protein>
    <recommendedName>
        <fullName evidence="4">50S ribosomal protein L20</fullName>
    </recommendedName>
</protein>
<dbReference type="GO" id="GO:0019843">
    <property type="term" value="F:rRNA binding"/>
    <property type="evidence" value="ECO:0007669"/>
    <property type="project" value="UniProtKB-KW"/>
</dbReference>
<dbReference type="PRINTS" id="PR00062">
    <property type="entry name" value="RIBOSOMALL20"/>
</dbReference>
<dbReference type="NCBIfam" id="TIGR01032">
    <property type="entry name" value="rplT_bact"/>
    <property type="match status" value="1"/>
</dbReference>
<evidence type="ECO:0000313" key="6">
    <source>
        <dbReference type="Proteomes" id="UP000034837"/>
    </source>
</evidence>
<dbReference type="InterPro" id="IPR005813">
    <property type="entry name" value="Ribosomal_bL20"/>
</dbReference>
<dbReference type="Pfam" id="PF00453">
    <property type="entry name" value="Ribosomal_L20"/>
    <property type="match status" value="1"/>
</dbReference>
<dbReference type="Proteomes" id="UP000034837">
    <property type="component" value="Unassembled WGS sequence"/>
</dbReference>
<evidence type="ECO:0000256" key="1">
    <source>
        <dbReference type="ARBA" id="ARBA00007698"/>
    </source>
</evidence>
<accession>A0A0G1CDT9</accession>
<dbReference type="PANTHER" id="PTHR10986">
    <property type="entry name" value="39S RIBOSOMAL PROTEIN L20"/>
    <property type="match status" value="1"/>
</dbReference>
<evidence type="ECO:0000256" key="2">
    <source>
        <dbReference type="ARBA" id="ARBA00022980"/>
    </source>
</evidence>
<dbReference type="EMBL" id="LCDO01000005">
    <property type="protein sequence ID" value="KKS56866.1"/>
    <property type="molecule type" value="Genomic_DNA"/>
</dbReference>